<keyword evidence="1" id="KW-0812">Transmembrane</keyword>
<evidence type="ECO:0000313" key="2">
    <source>
        <dbReference type="EMBL" id="BCD99845.1"/>
    </source>
</evidence>
<dbReference type="EMBL" id="AP023086">
    <property type="protein sequence ID" value="BCD99845.1"/>
    <property type="molecule type" value="Genomic_DNA"/>
</dbReference>
<accession>A0AAN1WLM7</accession>
<feature type="transmembrane region" description="Helical" evidence="1">
    <location>
        <begin position="44"/>
        <end position="67"/>
    </location>
</feature>
<evidence type="ECO:0000256" key="1">
    <source>
        <dbReference type="SAM" id="Phobius"/>
    </source>
</evidence>
<name>A0AAN1WLM7_9GAMM</name>
<evidence type="ECO:0000313" key="3">
    <source>
        <dbReference type="Proteomes" id="UP001320119"/>
    </source>
</evidence>
<dbReference type="Proteomes" id="UP001320119">
    <property type="component" value="Chromosome"/>
</dbReference>
<keyword evidence="3" id="KW-1185">Reference proteome</keyword>
<organism evidence="2 3">
    <name type="scientific">Marinagarivorans cellulosilyticus</name>
    <dbReference type="NCBI Taxonomy" id="2721545"/>
    <lineage>
        <taxon>Bacteria</taxon>
        <taxon>Pseudomonadati</taxon>
        <taxon>Pseudomonadota</taxon>
        <taxon>Gammaproteobacteria</taxon>
        <taxon>Cellvibrionales</taxon>
        <taxon>Cellvibrionaceae</taxon>
        <taxon>Marinagarivorans</taxon>
    </lineage>
</organism>
<dbReference type="KEGG" id="marq:MARGE09_P4047"/>
<protein>
    <submittedName>
        <fullName evidence="2">Uncharacterized protein</fullName>
    </submittedName>
</protein>
<keyword evidence="1" id="KW-0472">Membrane</keyword>
<dbReference type="AlphaFoldDB" id="A0AAN1WLM7"/>
<reference evidence="2 3" key="1">
    <citation type="journal article" date="2022" name="IScience">
        <title>An ultrasensitive nanofiber-based assay for enzymatic hydrolysis and deep-sea microbial degradation of cellulose.</title>
        <authorList>
            <person name="Tsudome M."/>
            <person name="Tachioka M."/>
            <person name="Miyazaki M."/>
            <person name="Uchimura K."/>
            <person name="Tsuda M."/>
            <person name="Takaki Y."/>
            <person name="Deguchi S."/>
        </authorList>
    </citation>
    <scope>NUCLEOTIDE SEQUENCE [LARGE SCALE GENOMIC DNA]</scope>
    <source>
        <strain evidence="2 3">GE09</strain>
    </source>
</reference>
<sequence length="171" mass="18842">MDFAVIKMATLCFGFLLVFVGALFLLKLNQVSYALELSGHESKISMQTASLGLVLATLGVISILVTINRKSYLSVKSRVPSPLPIDDISMHGDIGILFEERGTDISRFSTVNIKRLCNFLKNNDYPVISLEGFGNRGLSAIEYSSMGQRRSSAIRDRLLIEVNTPLLALRS</sequence>
<gene>
    <name evidence="2" type="ORF">MARGE09_P4047</name>
</gene>
<proteinExistence type="predicted"/>
<keyword evidence="1" id="KW-1133">Transmembrane helix</keyword>